<evidence type="ECO:0000256" key="6">
    <source>
        <dbReference type="PROSITE-ProRule" id="PRU00282"/>
    </source>
</evidence>
<dbReference type="SUPFAM" id="SSF52833">
    <property type="entry name" value="Thioredoxin-like"/>
    <property type="match status" value="1"/>
</dbReference>
<dbReference type="FunFam" id="1.20.1050.10:FF:000067">
    <property type="entry name" value="Uncharacterized protein"/>
    <property type="match status" value="1"/>
</dbReference>
<dbReference type="GO" id="GO:0004364">
    <property type="term" value="F:glutathione transferase activity"/>
    <property type="evidence" value="ECO:0000318"/>
    <property type="project" value="GO_Central"/>
</dbReference>
<accession>A0BZQ6</accession>
<evidence type="ECO:0000256" key="3">
    <source>
        <dbReference type="ARBA" id="ARBA00022490"/>
    </source>
</evidence>
<dbReference type="InterPro" id="IPR036249">
    <property type="entry name" value="Thioredoxin-like_sf"/>
</dbReference>
<dbReference type="Pfam" id="PF00153">
    <property type="entry name" value="Mito_carr"/>
    <property type="match status" value="3"/>
</dbReference>
<dbReference type="eggNOG" id="KOG0760">
    <property type="taxonomic scope" value="Eukaryota"/>
</dbReference>
<dbReference type="eggNOG" id="KOG0867">
    <property type="taxonomic scope" value="Eukaryota"/>
</dbReference>
<evidence type="ECO:0000256" key="2">
    <source>
        <dbReference type="ARBA" id="ARBA00004496"/>
    </source>
</evidence>
<feature type="transmembrane region" description="Helical" evidence="8">
    <location>
        <begin position="245"/>
        <end position="263"/>
    </location>
</feature>
<dbReference type="InterPro" id="IPR004046">
    <property type="entry name" value="GST_C"/>
</dbReference>
<dbReference type="InterPro" id="IPR036282">
    <property type="entry name" value="Glutathione-S-Trfase_C_sf"/>
</dbReference>
<dbReference type="PANTHER" id="PTHR43917">
    <property type="match status" value="1"/>
</dbReference>
<dbReference type="KEGG" id="ptm:GSPATT00005875001"/>
<dbReference type="InterPro" id="IPR051369">
    <property type="entry name" value="GST_Theta"/>
</dbReference>
<keyword evidence="7" id="KW-0813">Transport</keyword>
<dbReference type="Pfam" id="PF02798">
    <property type="entry name" value="GST_N"/>
    <property type="match status" value="1"/>
</dbReference>
<feature type="domain" description="GST C-terminal" evidence="10">
    <location>
        <begin position="353"/>
        <end position="488"/>
    </location>
</feature>
<dbReference type="AlphaFoldDB" id="A0BZQ6"/>
<organism evidence="11 12">
    <name type="scientific">Paramecium tetraurelia</name>
    <dbReference type="NCBI Taxonomy" id="5888"/>
    <lineage>
        <taxon>Eukaryota</taxon>
        <taxon>Sar</taxon>
        <taxon>Alveolata</taxon>
        <taxon>Ciliophora</taxon>
        <taxon>Intramacronucleata</taxon>
        <taxon>Oligohymenophorea</taxon>
        <taxon>Peniculida</taxon>
        <taxon>Parameciidae</taxon>
        <taxon>Paramecium</taxon>
    </lineage>
</organism>
<feature type="domain" description="GST N-terminal" evidence="9">
    <location>
        <begin position="267"/>
        <end position="348"/>
    </location>
</feature>
<dbReference type="FunFam" id="3.40.30.10:FF:000202">
    <property type="entry name" value="glutathione S-transferase 1"/>
    <property type="match status" value="1"/>
</dbReference>
<dbReference type="InterPro" id="IPR040079">
    <property type="entry name" value="Glutathione_S-Trfase"/>
</dbReference>
<reference evidence="11 12" key="1">
    <citation type="journal article" date="2006" name="Nature">
        <title>Global trends of whole-genome duplications revealed by the ciliate Paramecium tetraurelia.</title>
        <authorList>
            <consortium name="Genoscope"/>
            <person name="Aury J.-M."/>
            <person name="Jaillon O."/>
            <person name="Duret L."/>
            <person name="Noel B."/>
            <person name="Jubin C."/>
            <person name="Porcel B.M."/>
            <person name="Segurens B."/>
            <person name="Daubin V."/>
            <person name="Anthouard V."/>
            <person name="Aiach N."/>
            <person name="Arnaiz O."/>
            <person name="Billaut A."/>
            <person name="Beisson J."/>
            <person name="Blanc I."/>
            <person name="Bouhouche K."/>
            <person name="Camara F."/>
            <person name="Duharcourt S."/>
            <person name="Guigo R."/>
            <person name="Gogendeau D."/>
            <person name="Katinka M."/>
            <person name="Keller A.-M."/>
            <person name="Kissmehl R."/>
            <person name="Klotz C."/>
            <person name="Koll F."/>
            <person name="Le Moue A."/>
            <person name="Lepere C."/>
            <person name="Malinsky S."/>
            <person name="Nowacki M."/>
            <person name="Nowak J.K."/>
            <person name="Plattner H."/>
            <person name="Poulain J."/>
            <person name="Ruiz F."/>
            <person name="Serrano V."/>
            <person name="Zagulski M."/>
            <person name="Dessen P."/>
            <person name="Betermier M."/>
            <person name="Weissenbach J."/>
            <person name="Scarpelli C."/>
            <person name="Schachter V."/>
            <person name="Sperling L."/>
            <person name="Meyer E."/>
            <person name="Cohen J."/>
            <person name="Wincker P."/>
        </authorList>
    </citation>
    <scope>NUCLEOTIDE SEQUENCE [LARGE SCALE GENOMIC DNA]</scope>
    <source>
        <strain evidence="11 12">Stock d4-2</strain>
    </source>
</reference>
<feature type="transmembrane region" description="Helical" evidence="8">
    <location>
        <begin position="21"/>
        <end position="41"/>
    </location>
</feature>
<comment type="similarity">
    <text evidence="7">Belongs to the mitochondrial carrier (TC 2.A.29) family.</text>
</comment>
<feature type="repeat" description="Solcar" evidence="6">
    <location>
        <begin position="57"/>
        <end position="145"/>
    </location>
</feature>
<gene>
    <name evidence="11" type="ORF">GSPATT00005875001</name>
</gene>
<feature type="transmembrane region" description="Helical" evidence="8">
    <location>
        <begin position="61"/>
        <end position="83"/>
    </location>
</feature>
<dbReference type="GO" id="GO:0005737">
    <property type="term" value="C:cytoplasm"/>
    <property type="evidence" value="ECO:0000318"/>
    <property type="project" value="GO_Central"/>
</dbReference>
<keyword evidence="5 6" id="KW-0472">Membrane</keyword>
<evidence type="ECO:0000256" key="1">
    <source>
        <dbReference type="ARBA" id="ARBA00004141"/>
    </source>
</evidence>
<dbReference type="Proteomes" id="UP000000600">
    <property type="component" value="Unassembled WGS sequence"/>
</dbReference>
<keyword evidence="4 6" id="KW-0812">Transmembrane</keyword>
<evidence type="ECO:0000256" key="7">
    <source>
        <dbReference type="RuleBase" id="RU000488"/>
    </source>
</evidence>
<feature type="transmembrane region" description="Helical" evidence="8">
    <location>
        <begin position="117"/>
        <end position="138"/>
    </location>
</feature>
<keyword evidence="3" id="KW-0963">Cytoplasm</keyword>
<dbReference type="OrthoDB" id="288530at2759"/>
<evidence type="ECO:0000256" key="4">
    <source>
        <dbReference type="ARBA" id="ARBA00022692"/>
    </source>
</evidence>
<dbReference type="InterPro" id="IPR018108">
    <property type="entry name" value="MCP_transmembrane"/>
</dbReference>
<dbReference type="SFLD" id="SFLDS00019">
    <property type="entry name" value="Glutathione_Transferase_(cytos"/>
    <property type="match status" value="1"/>
</dbReference>
<name>A0BZQ6_PARTE</name>
<dbReference type="PANTHER" id="PTHR43917:SF8">
    <property type="entry name" value="GH16740P-RELATED"/>
    <property type="match status" value="1"/>
</dbReference>
<dbReference type="SUPFAM" id="SSF47616">
    <property type="entry name" value="GST C-terminal domain-like"/>
    <property type="match status" value="1"/>
</dbReference>
<dbReference type="InterPro" id="IPR010987">
    <property type="entry name" value="Glutathione-S-Trfase_C-like"/>
</dbReference>
<dbReference type="HOGENOM" id="CLU_552612_0_0_1"/>
<dbReference type="EMBL" id="CT868030">
    <property type="protein sequence ID" value="CAK64023.1"/>
    <property type="molecule type" value="Genomic_DNA"/>
</dbReference>
<evidence type="ECO:0000313" key="11">
    <source>
        <dbReference type="EMBL" id="CAK64023.1"/>
    </source>
</evidence>
<dbReference type="InParanoid" id="A0BZQ6"/>
<dbReference type="InterPro" id="IPR023395">
    <property type="entry name" value="MCP_dom_sf"/>
</dbReference>
<feature type="transmembrane region" description="Helical" evidence="8">
    <location>
        <begin position="150"/>
        <end position="170"/>
    </location>
</feature>
<dbReference type="GeneID" id="5017205"/>
<proteinExistence type="inferred from homology"/>
<dbReference type="SFLD" id="SFLDG00358">
    <property type="entry name" value="Main_(cytGST)"/>
    <property type="match status" value="1"/>
</dbReference>
<dbReference type="PROSITE" id="PS50405">
    <property type="entry name" value="GST_CTER"/>
    <property type="match status" value="1"/>
</dbReference>
<feature type="repeat" description="Solcar" evidence="6">
    <location>
        <begin position="148"/>
        <end position="241"/>
    </location>
</feature>
<dbReference type="PROSITE" id="PS50920">
    <property type="entry name" value="SOLCAR"/>
    <property type="match status" value="2"/>
</dbReference>
<keyword evidence="8" id="KW-1133">Transmembrane helix</keyword>
<evidence type="ECO:0008006" key="13">
    <source>
        <dbReference type="Google" id="ProtNLM"/>
    </source>
</evidence>
<dbReference type="RefSeq" id="XP_001431421.1">
    <property type="nucleotide sequence ID" value="XM_001431384.2"/>
</dbReference>
<evidence type="ECO:0000313" key="12">
    <source>
        <dbReference type="Proteomes" id="UP000000600"/>
    </source>
</evidence>
<evidence type="ECO:0000256" key="8">
    <source>
        <dbReference type="SAM" id="Phobius"/>
    </source>
</evidence>
<dbReference type="SUPFAM" id="SSF103506">
    <property type="entry name" value="Mitochondrial carrier"/>
    <property type="match status" value="1"/>
</dbReference>
<dbReference type="InterPro" id="IPR004045">
    <property type="entry name" value="Glutathione_S-Trfase_N"/>
</dbReference>
<dbReference type="GO" id="GO:0016020">
    <property type="term" value="C:membrane"/>
    <property type="evidence" value="ECO:0007669"/>
    <property type="project" value="UniProtKB-SubCell"/>
</dbReference>
<dbReference type="Gene3D" id="3.40.30.10">
    <property type="entry name" value="Glutaredoxin"/>
    <property type="match status" value="1"/>
</dbReference>
<keyword evidence="12" id="KW-1185">Reference proteome</keyword>
<dbReference type="Pfam" id="PF00043">
    <property type="entry name" value="GST_C"/>
    <property type="match status" value="1"/>
</dbReference>
<evidence type="ECO:0000256" key="5">
    <source>
        <dbReference type="ARBA" id="ARBA00023136"/>
    </source>
</evidence>
<dbReference type="Gene3D" id="1.20.1050.10">
    <property type="match status" value="1"/>
</dbReference>
<comment type="subcellular location">
    <subcellularLocation>
        <location evidence="2">Cytoplasm</location>
    </subcellularLocation>
    <subcellularLocation>
        <location evidence="1">Membrane</location>
        <topology evidence="1">Multi-pass membrane protein</topology>
    </subcellularLocation>
</comment>
<dbReference type="GO" id="GO:0006749">
    <property type="term" value="P:glutathione metabolic process"/>
    <property type="evidence" value="ECO:0000318"/>
    <property type="project" value="GO_Central"/>
</dbReference>
<protein>
    <recommendedName>
        <fullName evidence="13">Glutathione S-transferase</fullName>
    </recommendedName>
</protein>
<evidence type="ECO:0000259" key="9">
    <source>
        <dbReference type="PROSITE" id="PS50404"/>
    </source>
</evidence>
<evidence type="ECO:0000259" key="10">
    <source>
        <dbReference type="PROSITE" id="PS50405"/>
    </source>
</evidence>
<dbReference type="Gene3D" id="1.50.40.10">
    <property type="entry name" value="Mitochondrial carrier domain"/>
    <property type="match status" value="1"/>
</dbReference>
<dbReference type="PROSITE" id="PS50404">
    <property type="entry name" value="GST_NTER"/>
    <property type="match status" value="1"/>
</dbReference>
<dbReference type="STRING" id="5888.A0BZQ6"/>
<sequence length="494" mass="56407">MNLGDVQKTFKQVYQQGGIKHFYKGGLIAIIGSGPAFSLYLTSYKYFKMQLGNKIESKLLLHLSCGLLAETVSGVLWLPIDVVKERLQVQKRFGYHNYSGSIDAVLQIVKKEGVLGLYRGFGATLGFFGPYSALYFASFEYLKEQTNNNALLSSLGAFIFSSILTQPLSVSKMRIQIQSRKMLENQTGEGLFNYKNQLHGIWRILIDEGIQALFRGYVMRCLYAGSLTIFNMTFEECSKFLQNKYLCYMLSSIFVLLFQYPHITMSNTLTLYYNPLSMPSRAVLTLLTLGNIPHTAKVVDLQKQENLTPEFTAINPCQGLPALDDDGFKLFESHAILRYIVNKYQLHDFYPKDPQEIAKVECYLDWHHTGTKLVSKFVFDHIIGPKMMGKPAPPDFEAKEKEMESILQFIEYVFLGQGKFKYVQNQPKMTIADLALIFELQMLFGFNYSFDKFPGLKNYVQHMSQVPQIKQANQAFYGMIKNAPLNDFVKALVQ</sequence>